<feature type="region of interest" description="Disordered" evidence="1">
    <location>
        <begin position="120"/>
        <end position="147"/>
    </location>
</feature>
<evidence type="ECO:0000256" key="1">
    <source>
        <dbReference type="SAM" id="MobiDB-lite"/>
    </source>
</evidence>
<dbReference type="Proteomes" id="UP000663879">
    <property type="component" value="Unassembled WGS sequence"/>
</dbReference>
<evidence type="ECO:0000313" key="2">
    <source>
        <dbReference type="EMBL" id="CAF0759736.1"/>
    </source>
</evidence>
<dbReference type="EMBL" id="CAJNOC010000423">
    <property type="protein sequence ID" value="CAF0759736.1"/>
    <property type="molecule type" value="Genomic_DNA"/>
</dbReference>
<protein>
    <submittedName>
        <fullName evidence="2">Uncharacterized protein</fullName>
    </submittedName>
</protein>
<feature type="compositionally biased region" description="Low complexity" evidence="1">
    <location>
        <begin position="125"/>
        <end position="139"/>
    </location>
</feature>
<organism evidence="2 3">
    <name type="scientific">Brachionus calyciflorus</name>
    <dbReference type="NCBI Taxonomy" id="104777"/>
    <lineage>
        <taxon>Eukaryota</taxon>
        <taxon>Metazoa</taxon>
        <taxon>Spiralia</taxon>
        <taxon>Gnathifera</taxon>
        <taxon>Rotifera</taxon>
        <taxon>Eurotatoria</taxon>
        <taxon>Monogononta</taxon>
        <taxon>Pseudotrocha</taxon>
        <taxon>Ploima</taxon>
        <taxon>Brachionidae</taxon>
        <taxon>Brachionus</taxon>
    </lineage>
</organism>
<reference evidence="2" key="1">
    <citation type="submission" date="2021-02" db="EMBL/GenBank/DDBJ databases">
        <authorList>
            <person name="Nowell W R."/>
        </authorList>
    </citation>
    <scope>NUCLEOTIDE SEQUENCE</scope>
    <source>
        <strain evidence="2">Ploen Becks lab</strain>
    </source>
</reference>
<evidence type="ECO:0000313" key="3">
    <source>
        <dbReference type="Proteomes" id="UP000663879"/>
    </source>
</evidence>
<comment type="caution">
    <text evidence="2">The sequence shown here is derived from an EMBL/GenBank/DDBJ whole genome shotgun (WGS) entry which is preliminary data.</text>
</comment>
<proteinExistence type="predicted"/>
<name>A0A813Q0M3_9BILA</name>
<keyword evidence="3" id="KW-1185">Reference proteome</keyword>
<gene>
    <name evidence="2" type="ORF">OXX778_LOCUS4364</name>
</gene>
<sequence>MVEKNQFKSTNSLTDFENKGHKIRLKKIYHLKNNEEDDDLELPDLAVPSHVPFENVNKSVITAPVYVTKYRSFPEYNYNLYQPNSVPAQIVYAMPKISNVVRLQPLFGYTPLPQSNSEKPFLINRVSPSHSPRRVSPSHTPGKVDHYQKKSSLNFTEDFDDSINKKWYH</sequence>
<accession>A0A813Q0M3</accession>
<dbReference type="AlphaFoldDB" id="A0A813Q0M3"/>